<dbReference type="InterPro" id="IPR013087">
    <property type="entry name" value="Znf_C2H2_type"/>
</dbReference>
<keyword evidence="1" id="KW-0479">Metal-binding</keyword>
<reference evidence="7 8" key="1">
    <citation type="submission" date="2015-12" db="EMBL/GenBank/DDBJ databases">
        <title>The genome of Folsomia candida.</title>
        <authorList>
            <person name="Faddeeva A."/>
            <person name="Derks M.F."/>
            <person name="Anvar Y."/>
            <person name="Smit S."/>
            <person name="Van Straalen N."/>
            <person name="Roelofs D."/>
        </authorList>
    </citation>
    <scope>NUCLEOTIDE SEQUENCE [LARGE SCALE GENOMIC DNA]</scope>
    <source>
        <strain evidence="7 8">VU population</strain>
        <tissue evidence="7">Whole body</tissue>
    </source>
</reference>
<evidence type="ECO:0000259" key="6">
    <source>
        <dbReference type="PROSITE" id="PS50157"/>
    </source>
</evidence>
<dbReference type="PANTHER" id="PTHR23235:SF139">
    <property type="entry name" value="HUCKEBEIN"/>
    <property type="match status" value="1"/>
</dbReference>
<dbReference type="GO" id="GO:0008270">
    <property type="term" value="F:zinc ion binding"/>
    <property type="evidence" value="ECO:0007669"/>
    <property type="project" value="UniProtKB-KW"/>
</dbReference>
<keyword evidence="3 5" id="KW-0863">Zinc-finger</keyword>
<dbReference type="Proteomes" id="UP000198287">
    <property type="component" value="Unassembled WGS sequence"/>
</dbReference>
<feature type="domain" description="C2H2-type" evidence="6">
    <location>
        <begin position="20"/>
        <end position="47"/>
    </location>
</feature>
<dbReference type="GO" id="GO:0000978">
    <property type="term" value="F:RNA polymerase II cis-regulatory region sequence-specific DNA binding"/>
    <property type="evidence" value="ECO:0007669"/>
    <property type="project" value="TreeGrafter"/>
</dbReference>
<dbReference type="InterPro" id="IPR036236">
    <property type="entry name" value="Znf_C2H2_sf"/>
</dbReference>
<evidence type="ECO:0000256" key="4">
    <source>
        <dbReference type="ARBA" id="ARBA00022833"/>
    </source>
</evidence>
<protein>
    <submittedName>
        <fullName evidence="7">Zinc finger protein PLAG1</fullName>
    </submittedName>
</protein>
<dbReference type="AlphaFoldDB" id="A0A226D1C5"/>
<proteinExistence type="predicted"/>
<evidence type="ECO:0000256" key="5">
    <source>
        <dbReference type="PROSITE-ProRule" id="PRU00042"/>
    </source>
</evidence>
<feature type="domain" description="C2H2-type" evidence="6">
    <location>
        <begin position="48"/>
        <end position="76"/>
    </location>
</feature>
<sequence length="108" mass="12128">MLWTKVDAGPSLENAFQGTTPCMRSMYTSSNSKNLKRHLVIHSGERPFKCCICRTTFRRKDNLDRHIKNTHNQPKETADHLSNLAAAEYLVINANSPVPASKINSAVM</sequence>
<keyword evidence="4" id="KW-0862">Zinc</keyword>
<dbReference type="GO" id="GO:0005694">
    <property type="term" value="C:chromosome"/>
    <property type="evidence" value="ECO:0007669"/>
    <property type="project" value="UniProtKB-ARBA"/>
</dbReference>
<evidence type="ECO:0000256" key="1">
    <source>
        <dbReference type="ARBA" id="ARBA00022723"/>
    </source>
</evidence>
<comment type="caution">
    <text evidence="7">The sequence shown here is derived from an EMBL/GenBank/DDBJ whole genome shotgun (WGS) entry which is preliminary data.</text>
</comment>
<evidence type="ECO:0000313" key="8">
    <source>
        <dbReference type="Proteomes" id="UP000198287"/>
    </source>
</evidence>
<keyword evidence="8" id="KW-1185">Reference proteome</keyword>
<dbReference type="PANTHER" id="PTHR23235">
    <property type="entry name" value="KRUEPPEL-LIKE TRANSCRIPTION FACTOR"/>
    <property type="match status" value="1"/>
</dbReference>
<dbReference type="Pfam" id="PF00096">
    <property type="entry name" value="zf-C2H2"/>
    <property type="match status" value="1"/>
</dbReference>
<dbReference type="GO" id="GO:0045893">
    <property type="term" value="P:positive regulation of DNA-templated transcription"/>
    <property type="evidence" value="ECO:0007669"/>
    <property type="project" value="UniProtKB-ARBA"/>
</dbReference>
<organism evidence="7 8">
    <name type="scientific">Folsomia candida</name>
    <name type="common">Springtail</name>
    <dbReference type="NCBI Taxonomy" id="158441"/>
    <lineage>
        <taxon>Eukaryota</taxon>
        <taxon>Metazoa</taxon>
        <taxon>Ecdysozoa</taxon>
        <taxon>Arthropoda</taxon>
        <taxon>Hexapoda</taxon>
        <taxon>Collembola</taxon>
        <taxon>Entomobryomorpha</taxon>
        <taxon>Isotomoidea</taxon>
        <taxon>Isotomidae</taxon>
        <taxon>Proisotominae</taxon>
        <taxon>Folsomia</taxon>
    </lineage>
</organism>
<dbReference type="FunFam" id="3.30.160.60:FF:001732">
    <property type="entry name" value="Zgc:162936"/>
    <property type="match status" value="1"/>
</dbReference>
<dbReference type="SUPFAM" id="SSF57667">
    <property type="entry name" value="beta-beta-alpha zinc fingers"/>
    <property type="match status" value="1"/>
</dbReference>
<dbReference type="OMA" id="HHPECIS"/>
<dbReference type="EMBL" id="LNIX01000045">
    <property type="protein sequence ID" value="OXA38507.1"/>
    <property type="molecule type" value="Genomic_DNA"/>
</dbReference>
<evidence type="ECO:0000256" key="3">
    <source>
        <dbReference type="ARBA" id="ARBA00022771"/>
    </source>
</evidence>
<dbReference type="Gene3D" id="3.30.160.60">
    <property type="entry name" value="Classic Zinc Finger"/>
    <property type="match status" value="2"/>
</dbReference>
<name>A0A226D1C5_FOLCA</name>
<dbReference type="PROSITE" id="PS00028">
    <property type="entry name" value="ZINC_FINGER_C2H2_1"/>
    <property type="match status" value="1"/>
</dbReference>
<accession>A0A226D1C5</accession>
<dbReference type="OrthoDB" id="6077919at2759"/>
<dbReference type="PROSITE" id="PS50157">
    <property type="entry name" value="ZINC_FINGER_C2H2_2"/>
    <property type="match status" value="2"/>
</dbReference>
<dbReference type="SMART" id="SM00355">
    <property type="entry name" value="ZnF_C2H2"/>
    <property type="match status" value="1"/>
</dbReference>
<evidence type="ECO:0000313" key="7">
    <source>
        <dbReference type="EMBL" id="OXA38507.1"/>
    </source>
</evidence>
<keyword evidence="2" id="KW-0677">Repeat</keyword>
<gene>
    <name evidence="7" type="ORF">Fcan01_26748</name>
</gene>
<dbReference type="GO" id="GO:0000981">
    <property type="term" value="F:DNA-binding transcription factor activity, RNA polymerase II-specific"/>
    <property type="evidence" value="ECO:0007669"/>
    <property type="project" value="TreeGrafter"/>
</dbReference>
<evidence type="ECO:0000256" key="2">
    <source>
        <dbReference type="ARBA" id="ARBA00022737"/>
    </source>
</evidence>